<dbReference type="EMBL" id="QGNW01001464">
    <property type="protein sequence ID" value="RVW40120.1"/>
    <property type="molecule type" value="Genomic_DNA"/>
</dbReference>
<dbReference type="SUPFAM" id="SSF56672">
    <property type="entry name" value="DNA/RNA polymerases"/>
    <property type="match status" value="1"/>
</dbReference>
<evidence type="ECO:0000313" key="3">
    <source>
        <dbReference type="Proteomes" id="UP000288805"/>
    </source>
</evidence>
<organism evidence="2 3">
    <name type="scientific">Vitis vinifera</name>
    <name type="common">Grape</name>
    <dbReference type="NCBI Taxonomy" id="29760"/>
    <lineage>
        <taxon>Eukaryota</taxon>
        <taxon>Viridiplantae</taxon>
        <taxon>Streptophyta</taxon>
        <taxon>Embryophyta</taxon>
        <taxon>Tracheophyta</taxon>
        <taxon>Spermatophyta</taxon>
        <taxon>Magnoliopsida</taxon>
        <taxon>eudicotyledons</taxon>
        <taxon>Gunneridae</taxon>
        <taxon>Pentapetalae</taxon>
        <taxon>rosids</taxon>
        <taxon>Vitales</taxon>
        <taxon>Vitaceae</taxon>
        <taxon>Viteae</taxon>
        <taxon>Vitis</taxon>
    </lineage>
</organism>
<dbReference type="InterPro" id="IPR043502">
    <property type="entry name" value="DNA/RNA_pol_sf"/>
</dbReference>
<comment type="caution">
    <text evidence="2">The sequence shown here is derived from an EMBL/GenBank/DDBJ whole genome shotgun (WGS) entry which is preliminary data.</text>
</comment>
<dbReference type="PANTHER" id="PTHR11439">
    <property type="entry name" value="GAG-POL-RELATED RETROTRANSPOSON"/>
    <property type="match status" value="1"/>
</dbReference>
<dbReference type="AlphaFoldDB" id="A0A438DXH6"/>
<reference evidence="2 3" key="1">
    <citation type="journal article" date="2018" name="PLoS Genet.">
        <title>Population sequencing reveals clonal diversity and ancestral inbreeding in the grapevine cultivar Chardonnay.</title>
        <authorList>
            <person name="Roach M.J."/>
            <person name="Johnson D.L."/>
            <person name="Bohlmann J."/>
            <person name="van Vuuren H.J."/>
            <person name="Jones S.J."/>
            <person name="Pretorius I.S."/>
            <person name="Schmidt S.A."/>
            <person name="Borneman A.R."/>
        </authorList>
    </citation>
    <scope>NUCLEOTIDE SEQUENCE [LARGE SCALE GENOMIC DNA]</scope>
    <source>
        <strain evidence="3">cv. Chardonnay</strain>
        <tissue evidence="2">Leaf</tissue>
    </source>
</reference>
<dbReference type="Pfam" id="PF07727">
    <property type="entry name" value="RVT_2"/>
    <property type="match status" value="2"/>
</dbReference>
<name>A0A438DXH6_VITVI</name>
<gene>
    <name evidence="2" type="primary">RE1_2535</name>
    <name evidence="2" type="ORF">CK203_086233</name>
</gene>
<dbReference type="InterPro" id="IPR013103">
    <property type="entry name" value="RVT_2"/>
</dbReference>
<dbReference type="PANTHER" id="PTHR11439:SF498">
    <property type="entry name" value="DNAK FAMILY PROTEIN"/>
    <property type="match status" value="1"/>
</dbReference>
<proteinExistence type="predicted"/>
<evidence type="ECO:0000313" key="2">
    <source>
        <dbReference type="EMBL" id="RVW40120.1"/>
    </source>
</evidence>
<feature type="domain" description="Reverse transcriptase Ty1/copia-type" evidence="1">
    <location>
        <begin position="141"/>
        <end position="218"/>
    </location>
</feature>
<feature type="domain" description="Reverse transcriptase Ty1/copia-type" evidence="1">
    <location>
        <begin position="19"/>
        <end position="125"/>
    </location>
</feature>
<dbReference type="Proteomes" id="UP000288805">
    <property type="component" value="Unassembled WGS sequence"/>
</dbReference>
<protein>
    <submittedName>
        <fullName evidence="2">Retrovirus-related Pol polyprotein from transposon RE1</fullName>
    </submittedName>
</protein>
<accession>A0A438DXH6</accession>
<sequence>MSPFSSSSTLIQSLALETNNTWTLTSLPSGKKPIGCKWVFKNKFHANGSIEHHKAQLIAKGYTQVEGFDYYDTFALVAKLIIVRCVLAIVAARHWHLHQLDVNNAFLHGDLDEEVYMTLPLGYGQKWESRDSRFLIHCSLVYVDDIIITGNDLTVITNLKNFLADRFKLKDLRILKYFLGLEVARSPFGIFLSQPKYVLGILADFGTLGSRPTSFPMEQDLKLTSEDGVLLSDPNPYRILVGRLIYLTITRLDISFYINILSQFMQAP</sequence>
<evidence type="ECO:0000259" key="1">
    <source>
        <dbReference type="Pfam" id="PF07727"/>
    </source>
</evidence>